<dbReference type="Proteomes" id="UP001652624">
    <property type="component" value="Chromosome 17"/>
</dbReference>
<dbReference type="RefSeq" id="XP_060033278.1">
    <property type="nucleotide sequence ID" value="XM_060177295.1"/>
</dbReference>
<protein>
    <submittedName>
        <fullName evidence="2 3">Tesmin</fullName>
    </submittedName>
</protein>
<evidence type="ECO:0000313" key="1">
    <source>
        <dbReference type="Proteomes" id="UP001652624"/>
    </source>
</evidence>
<organism evidence="1 3">
    <name type="scientific">Erinaceus europaeus</name>
    <name type="common">Western European hedgehog</name>
    <dbReference type="NCBI Taxonomy" id="9365"/>
    <lineage>
        <taxon>Eukaryota</taxon>
        <taxon>Metazoa</taxon>
        <taxon>Chordata</taxon>
        <taxon>Craniata</taxon>
        <taxon>Vertebrata</taxon>
        <taxon>Euteleostomi</taxon>
        <taxon>Mammalia</taxon>
        <taxon>Eutheria</taxon>
        <taxon>Laurasiatheria</taxon>
        <taxon>Eulipotyphla</taxon>
        <taxon>Erinaceidae</taxon>
        <taxon>Erinaceinae</taxon>
        <taxon>Erinaceus</taxon>
    </lineage>
</organism>
<dbReference type="RefSeq" id="XP_060033279.1">
    <property type="nucleotide sequence ID" value="XM_060177296.1"/>
</dbReference>
<evidence type="ECO:0000313" key="3">
    <source>
        <dbReference type="RefSeq" id="XP_060033279.1"/>
    </source>
</evidence>
<keyword evidence="1" id="KW-1185">Reference proteome</keyword>
<proteinExistence type="predicted"/>
<accession>A0ABM3W9N1</accession>
<name>A0ABM3W9N1_ERIEU</name>
<sequence>MEEAPLLGALAAEAELGPELFSDGAFKADDALQVLRDAYLGEPEPRRAPAAAAAAALGELDAAPAYSVHFLSSLLGPGLHRGPAGPVPVPVSVPVSVSGPAGPAVLPLGAWARDTAHAGLRVIPVELKEAGGTSVSAEEATFQNSLAQESCCKYPPSQEVEDASGCSYKKDSNPMLDSGGLPVAVNGPAFPPAPALPGPARITLAGYCDCFASGDFCDNLQHEIERFKAMKAKTVCPSLCKCAGCRNCAASPERKTLMNVTNYVGVGDFEGGRSVSPPKSAGPPKFRKDRASCISWEVVEAACACLLAQGEEAERERCPPSLAEHRVLEEFGRCLSQILHIEFKSRGLKVE</sequence>
<gene>
    <name evidence="2 3" type="primary">TESMIN</name>
</gene>
<evidence type="ECO:0000313" key="2">
    <source>
        <dbReference type="RefSeq" id="XP_060033278.1"/>
    </source>
</evidence>
<dbReference type="GeneID" id="103109688"/>
<reference evidence="2 3" key="1">
    <citation type="submission" date="2025-05" db="UniProtKB">
        <authorList>
            <consortium name="RefSeq"/>
        </authorList>
    </citation>
    <scope>IDENTIFICATION</scope>
</reference>